<keyword evidence="2" id="KW-0645">Protease</keyword>
<keyword evidence="3" id="KW-0378">Hydrolase</keyword>
<gene>
    <name evidence="5" type="ORF">CQW23_03508</name>
</gene>
<dbReference type="GO" id="GO:0008234">
    <property type="term" value="F:cysteine-type peptidase activity"/>
    <property type="evidence" value="ECO:0007669"/>
    <property type="project" value="InterPro"/>
</dbReference>
<dbReference type="InterPro" id="IPR003653">
    <property type="entry name" value="Peptidase_C48_C"/>
</dbReference>
<feature type="domain" description="Ubiquitin-like protease family profile" evidence="4">
    <location>
        <begin position="1"/>
        <end position="207"/>
    </location>
</feature>
<accession>A0A2G2XBY7</accession>
<dbReference type="PROSITE" id="PS50600">
    <property type="entry name" value="ULP_PROTEASE"/>
    <property type="match status" value="1"/>
</dbReference>
<dbReference type="OrthoDB" id="1939479at2759"/>
<comment type="caution">
    <text evidence="5">The sequence shown here is derived from an EMBL/GenBank/DDBJ whole genome shotgun (WGS) entry which is preliminary data.</text>
</comment>
<evidence type="ECO:0000256" key="2">
    <source>
        <dbReference type="ARBA" id="ARBA00022670"/>
    </source>
</evidence>
<evidence type="ECO:0000313" key="6">
    <source>
        <dbReference type="Proteomes" id="UP000224567"/>
    </source>
</evidence>
<proteinExistence type="inferred from homology"/>
<organism evidence="5 6">
    <name type="scientific">Capsicum baccatum</name>
    <name type="common">Peruvian pepper</name>
    <dbReference type="NCBI Taxonomy" id="33114"/>
    <lineage>
        <taxon>Eukaryota</taxon>
        <taxon>Viridiplantae</taxon>
        <taxon>Streptophyta</taxon>
        <taxon>Embryophyta</taxon>
        <taxon>Tracheophyta</taxon>
        <taxon>Spermatophyta</taxon>
        <taxon>Magnoliopsida</taxon>
        <taxon>eudicotyledons</taxon>
        <taxon>Gunneridae</taxon>
        <taxon>Pentapetalae</taxon>
        <taxon>asterids</taxon>
        <taxon>lamiids</taxon>
        <taxon>Solanales</taxon>
        <taxon>Solanaceae</taxon>
        <taxon>Solanoideae</taxon>
        <taxon>Capsiceae</taxon>
        <taxon>Capsicum</taxon>
    </lineage>
</organism>
<dbReference type="SUPFAM" id="SSF54001">
    <property type="entry name" value="Cysteine proteinases"/>
    <property type="match status" value="1"/>
</dbReference>
<comment type="similarity">
    <text evidence="1">Belongs to the peptidase C48 family.</text>
</comment>
<name>A0A2G2XBY7_CAPBA</name>
<evidence type="ECO:0000256" key="1">
    <source>
        <dbReference type="ARBA" id="ARBA00005234"/>
    </source>
</evidence>
<dbReference type="AlphaFoldDB" id="A0A2G2XBY7"/>
<keyword evidence="6" id="KW-1185">Reference proteome</keyword>
<evidence type="ECO:0000313" key="5">
    <source>
        <dbReference type="EMBL" id="PHT55022.1"/>
    </source>
</evidence>
<dbReference type="Pfam" id="PF02902">
    <property type="entry name" value="Peptidase_C48"/>
    <property type="match status" value="1"/>
</dbReference>
<dbReference type="PANTHER" id="PTHR31470">
    <property type="entry name" value="CYSTEINE PROTEINASES SUPERFAMILY PROTEIN-RELATED-RELATED"/>
    <property type="match status" value="1"/>
</dbReference>
<evidence type="ECO:0000256" key="3">
    <source>
        <dbReference type="ARBA" id="ARBA00022801"/>
    </source>
</evidence>
<reference evidence="5 6" key="1">
    <citation type="journal article" date="2017" name="Genome Biol.">
        <title>New reference genome sequences of hot pepper reveal the massive evolution of plant disease-resistance genes by retroduplication.</title>
        <authorList>
            <person name="Kim S."/>
            <person name="Park J."/>
            <person name="Yeom S.I."/>
            <person name="Kim Y.M."/>
            <person name="Seo E."/>
            <person name="Kim K.T."/>
            <person name="Kim M.S."/>
            <person name="Lee J.M."/>
            <person name="Cheong K."/>
            <person name="Shin H.S."/>
            <person name="Kim S.B."/>
            <person name="Han K."/>
            <person name="Lee J."/>
            <person name="Park M."/>
            <person name="Lee H.A."/>
            <person name="Lee H.Y."/>
            <person name="Lee Y."/>
            <person name="Oh S."/>
            <person name="Lee J.H."/>
            <person name="Choi E."/>
            <person name="Choi E."/>
            <person name="Lee S.E."/>
            <person name="Jeon J."/>
            <person name="Kim H."/>
            <person name="Choi G."/>
            <person name="Song H."/>
            <person name="Lee J."/>
            <person name="Lee S.C."/>
            <person name="Kwon J.K."/>
            <person name="Lee H.Y."/>
            <person name="Koo N."/>
            <person name="Hong Y."/>
            <person name="Kim R.W."/>
            <person name="Kang W.H."/>
            <person name="Huh J.H."/>
            <person name="Kang B.C."/>
            <person name="Yang T.J."/>
            <person name="Lee Y.H."/>
            <person name="Bennetzen J.L."/>
            <person name="Choi D."/>
        </authorList>
    </citation>
    <scope>NUCLEOTIDE SEQUENCE [LARGE SCALE GENOMIC DNA]</scope>
    <source>
        <strain evidence="6">cv. PBC81</strain>
    </source>
</reference>
<reference evidence="6" key="2">
    <citation type="journal article" date="2017" name="J. Anim. Genet.">
        <title>Multiple reference genome sequences of hot pepper reveal the massive evolution of plant disease resistance genes by retroduplication.</title>
        <authorList>
            <person name="Kim S."/>
            <person name="Park J."/>
            <person name="Yeom S.-I."/>
            <person name="Kim Y.-M."/>
            <person name="Seo E."/>
            <person name="Kim K.-T."/>
            <person name="Kim M.-S."/>
            <person name="Lee J.M."/>
            <person name="Cheong K."/>
            <person name="Shin H.-S."/>
            <person name="Kim S.-B."/>
            <person name="Han K."/>
            <person name="Lee J."/>
            <person name="Park M."/>
            <person name="Lee H.-A."/>
            <person name="Lee H.-Y."/>
            <person name="Lee Y."/>
            <person name="Oh S."/>
            <person name="Lee J.H."/>
            <person name="Choi E."/>
            <person name="Choi E."/>
            <person name="Lee S.E."/>
            <person name="Jeon J."/>
            <person name="Kim H."/>
            <person name="Choi G."/>
            <person name="Song H."/>
            <person name="Lee J."/>
            <person name="Lee S.-C."/>
            <person name="Kwon J.-K."/>
            <person name="Lee H.-Y."/>
            <person name="Koo N."/>
            <person name="Hong Y."/>
            <person name="Kim R.W."/>
            <person name="Kang W.-H."/>
            <person name="Huh J.H."/>
            <person name="Kang B.-C."/>
            <person name="Yang T.-J."/>
            <person name="Lee Y.-H."/>
            <person name="Bennetzen J.L."/>
            <person name="Choi D."/>
        </authorList>
    </citation>
    <scope>NUCLEOTIDE SEQUENCE [LARGE SCALE GENOMIC DNA]</scope>
    <source>
        <strain evidence="6">cv. PBC81</strain>
    </source>
</reference>
<protein>
    <recommendedName>
        <fullName evidence="4">Ubiquitin-like protease family profile domain-containing protein</fullName>
    </recommendedName>
</protein>
<dbReference type="PANTHER" id="PTHR31470:SF46">
    <property type="entry name" value="ULP1 PROTEASE FAMILY, C-TERMINAL CATALYTIC DOMAIN CONTAINING PROTEIN"/>
    <property type="match status" value="1"/>
</dbReference>
<dbReference type="EMBL" id="MLFT02000002">
    <property type="protein sequence ID" value="PHT55022.1"/>
    <property type="molecule type" value="Genomic_DNA"/>
</dbReference>
<dbReference type="InterPro" id="IPR038765">
    <property type="entry name" value="Papain-like_cys_pep_sf"/>
</dbReference>
<evidence type="ECO:0000259" key="4">
    <source>
        <dbReference type="PROSITE" id="PS50600"/>
    </source>
</evidence>
<dbReference type="GO" id="GO:0006508">
    <property type="term" value="P:proteolysis"/>
    <property type="evidence" value="ECO:0007669"/>
    <property type="project" value="UniProtKB-KW"/>
</dbReference>
<dbReference type="Proteomes" id="UP000224567">
    <property type="component" value="Unassembled WGS sequence"/>
</dbReference>
<sequence length="207" mass="24202">MTDNYLYKVYINKAYDRFCQQQPEVFRTEECLINIIKDFSISVGLPWHLVNEVYISINCSDEFHWVLAVVVLKQRRIRVYDSMSGRRHSAPSSEIQKLTQILPTYLDMSDFLDQKVCTDWSMIEAYRDKMGNPFDAEYVKRIAQQLIWYPTYIIIDCISVATETERQLHNATDDQPIATDDQPITTDNQSDITDILSIRTDRQSVAL</sequence>
<dbReference type="Gene3D" id="3.40.395.10">
    <property type="entry name" value="Adenoviral Proteinase, Chain A"/>
    <property type="match status" value="1"/>
</dbReference>